<evidence type="ECO:0000313" key="1">
    <source>
        <dbReference type="EMBL" id="QHT73754.1"/>
    </source>
</evidence>
<reference evidence="1" key="1">
    <citation type="journal article" date="2020" name="Nature">
        <title>Giant virus diversity and host interactions through global metagenomics.</title>
        <authorList>
            <person name="Schulz F."/>
            <person name="Roux S."/>
            <person name="Paez-Espino D."/>
            <person name="Jungbluth S."/>
            <person name="Walsh D.A."/>
            <person name="Denef V.J."/>
            <person name="McMahon K.D."/>
            <person name="Konstantinidis K.T."/>
            <person name="Eloe-Fadrosh E.A."/>
            <person name="Kyrpides N.C."/>
            <person name="Woyke T."/>
        </authorList>
    </citation>
    <scope>NUCLEOTIDE SEQUENCE</scope>
    <source>
        <strain evidence="1">GVMAG-M-3300023179-4</strain>
    </source>
</reference>
<accession>A0A6C0GZM1</accession>
<protein>
    <submittedName>
        <fullName evidence="1">Uncharacterized protein</fullName>
    </submittedName>
</protein>
<dbReference type="AlphaFoldDB" id="A0A6C0GZM1"/>
<name>A0A6C0GZM1_9ZZZZ</name>
<proteinExistence type="predicted"/>
<organism evidence="1">
    <name type="scientific">viral metagenome</name>
    <dbReference type="NCBI Taxonomy" id="1070528"/>
    <lineage>
        <taxon>unclassified sequences</taxon>
        <taxon>metagenomes</taxon>
        <taxon>organismal metagenomes</taxon>
    </lineage>
</organism>
<dbReference type="EMBL" id="MN739831">
    <property type="protein sequence ID" value="QHT73754.1"/>
    <property type="molecule type" value="Genomic_DNA"/>
</dbReference>
<sequence length="139" mass="16021">MTFEDPELIKKYITEIKKYTDLEYYIDLKKKDRLQHEFALRDVFPTFAETHPFLFRKIVRGDDLTFLYKMLDSIDQINNGTLTQQQVEMTLGSELANVYVYPAMNAANANVNSNVNTTVNSNKFSVPLSTLTNPDILNS</sequence>